<feature type="region of interest" description="Disordered" evidence="1">
    <location>
        <begin position="995"/>
        <end position="1042"/>
    </location>
</feature>
<dbReference type="KEGG" id="dsi:Dsimw501_GD14897"/>
<dbReference type="PANTHER" id="PTHR21254:SF1">
    <property type="entry name" value="C2 DOMAIN-CONTAINING PROTEIN 3"/>
    <property type="match status" value="1"/>
</dbReference>
<name>A0A0J9RZ01_DROSI</name>
<feature type="compositionally biased region" description="Basic residues" evidence="1">
    <location>
        <begin position="118"/>
        <end position="130"/>
    </location>
</feature>
<sequence>MIAEFPRPTTNVNWENRKSRQSQEADKSPSECSKSISCDVDGGRKFGQKKRSNKQQQQQQQQLPAERKEEELCQKQGVKDKNSKKKKKLAGEEDTKKKQEERENSKKKQQLQQQQRANNKKKQRHQPPRVQRKKNLVLFLDYLRQFCAVESEIVAVESAGCCDVRGAGCHHANGKYAAHNGTWSHFEHKTQIYALYRHLEIGGPLEQVQQQQQLRVCPIRTRLRFEMLFAEPPPTQGHAPTAHGHDHTADDMPDAPPGGEPVIPMLQDQQNSELMAGTASNVELMEAMKKLDADLVALFATAASAEPLKIRKQQEVLWPEAEPEQIAQDSEDDELVMTPELFRSCNALQLHLEALTLQPEGTQRMELVQNEVRPIFTVECQLSGDLIRKVPRQPMFHIMQFESEKFQSLTQCTRFGQTAQRQVDMEDKTLQDPEQSAGHVDITVWWREPGTCLNEMLGMGRLELRELYKASLLEQCKCIAIRRRDVHLGSVYLKISLLQSLNGSPEQPQQQQQQPGQKNESGNKAAVNCNSKAVLTPPQPPAPPPPPPQANNNSKAILECINFMAETNKVRLLRGYLYAGELRQLTAGSKTACQELSLEPFWQPQPLLTKITDGGSFELQEQFAIINDERFLQSVERQQLVMELRPLGGVVRLPLHQFFIAYRDSSITNHLCKGKLPVISIDGWAPIVSAENQTPLGELKVLLAIGSESQIAQLKQLRGFDPDNNQVPAPSRTTDLLDMLQNAIAAPTPSIAAPVMPPPPAPPAPSTFSFQLRIVGAAGLPLNPGYGKSKKQVKRQSAAKRFPPNEPPNTYVTFQAISCNSQTYKSHEGLVYATPIVPKSTKPQWLSKFRVDVSRDYRSNPQKLFILKLWKKAVVSPSGITEPSPHEDAIIGFAALNLNQKQAGGGFPSGWHNIVDFNGRVTGGIEAHVEPISPSVDNVIDQFEKSMELGHLQLGQAIKRKYTELEEISQRLRSRLVDVTGETLKFPEFDVDSALDSWQQEGDDDDLAEDFERSLRTPTPPGSPTPSTSTAAQNLRNSNGLE</sequence>
<dbReference type="SUPFAM" id="SSF49562">
    <property type="entry name" value="C2 domain (Calcium/lipid-binding domain, CaLB)"/>
    <property type="match status" value="1"/>
</dbReference>
<dbReference type="AlphaFoldDB" id="A0A0J9RZ01"/>
<dbReference type="GO" id="GO:0061511">
    <property type="term" value="P:centriole elongation"/>
    <property type="evidence" value="ECO:0007669"/>
    <property type="project" value="TreeGrafter"/>
</dbReference>
<dbReference type="GO" id="GO:0005814">
    <property type="term" value="C:centriole"/>
    <property type="evidence" value="ECO:0007669"/>
    <property type="project" value="TreeGrafter"/>
</dbReference>
<feature type="compositionally biased region" description="Basic and acidic residues" evidence="1">
    <location>
        <begin position="89"/>
        <end position="106"/>
    </location>
</feature>
<reference evidence="3" key="1">
    <citation type="journal article" date="2013" name="Genome Res.">
        <title>A second-generation assembly of the Drosophila simulans genome provides new insights into patterns of lineage-specific divergence.</title>
        <authorList>
            <person name="Hu T.T."/>
            <person name="Eisen M.B."/>
            <person name="Thornton K.R."/>
            <person name="Andolfatto P."/>
        </authorList>
    </citation>
    <scope>NUCLEOTIDE SEQUENCE [LARGE SCALE GENOMIC DNA]</scope>
    <source>
        <strain evidence="3">W501</strain>
    </source>
</reference>
<feature type="compositionally biased region" description="Polar residues" evidence="1">
    <location>
        <begin position="1031"/>
        <end position="1042"/>
    </location>
</feature>
<dbReference type="InterPro" id="IPR035892">
    <property type="entry name" value="C2_domain_sf"/>
</dbReference>
<feature type="compositionally biased region" description="Pro residues" evidence="1">
    <location>
        <begin position="537"/>
        <end position="549"/>
    </location>
</feature>
<feature type="compositionally biased region" description="Polar residues" evidence="1">
    <location>
        <begin position="518"/>
        <end position="533"/>
    </location>
</feature>
<evidence type="ECO:0000256" key="1">
    <source>
        <dbReference type="SAM" id="MobiDB-lite"/>
    </source>
</evidence>
<dbReference type="OrthoDB" id="79771at2759"/>
<dbReference type="GO" id="GO:0034451">
    <property type="term" value="C:centriolar satellite"/>
    <property type="evidence" value="ECO:0007669"/>
    <property type="project" value="TreeGrafter"/>
</dbReference>
<dbReference type="Bgee" id="FBgn0186569">
    <property type="expression patterns" value="Expressed in female reproductive system and 3 other cell types or tissues"/>
</dbReference>
<gene>
    <name evidence="3" type="primary">Dsim\GD14897</name>
    <name evidence="3" type="ORF">Dsimw501_GD14897</name>
</gene>
<evidence type="ECO:0000313" key="3">
    <source>
        <dbReference type="EMBL" id="KMZ00818.1"/>
    </source>
</evidence>
<dbReference type="Proteomes" id="UP000035880">
    <property type="component" value="Chromosome 3L"/>
</dbReference>
<reference evidence="3" key="2">
    <citation type="submission" date="2014-06" db="EMBL/GenBank/DDBJ databases">
        <authorList>
            <person name="Hu T."/>
            <person name="Eisen M.B."/>
            <person name="Thornton K.R."/>
            <person name="Andolfatto P."/>
        </authorList>
    </citation>
    <scope>NUCLEOTIDE SEQUENCE</scope>
    <source>
        <strain evidence="3">W501</strain>
    </source>
</reference>
<feature type="compositionally biased region" description="Basic and acidic residues" evidence="1">
    <location>
        <begin position="65"/>
        <end position="81"/>
    </location>
</feature>
<organism evidence="3">
    <name type="scientific">Drosophila simulans</name>
    <name type="common">Fruit fly</name>
    <dbReference type="NCBI Taxonomy" id="7240"/>
    <lineage>
        <taxon>Eukaryota</taxon>
        <taxon>Metazoa</taxon>
        <taxon>Ecdysozoa</taxon>
        <taxon>Arthropoda</taxon>
        <taxon>Hexapoda</taxon>
        <taxon>Insecta</taxon>
        <taxon>Pterygota</taxon>
        <taxon>Neoptera</taxon>
        <taxon>Endopterygota</taxon>
        <taxon>Diptera</taxon>
        <taxon>Brachycera</taxon>
        <taxon>Muscomorpha</taxon>
        <taxon>Ephydroidea</taxon>
        <taxon>Drosophilidae</taxon>
        <taxon>Drosophila</taxon>
        <taxon>Sophophora</taxon>
    </lineage>
</organism>
<dbReference type="GO" id="GO:0060271">
    <property type="term" value="P:cilium assembly"/>
    <property type="evidence" value="ECO:0007669"/>
    <property type="project" value="TreeGrafter"/>
</dbReference>
<proteinExistence type="predicted"/>
<dbReference type="PANTHER" id="PTHR21254">
    <property type="entry name" value="C2 DOMAIN-CONTAINING PROTEIN 3"/>
    <property type="match status" value="1"/>
</dbReference>
<evidence type="ECO:0000259" key="2">
    <source>
        <dbReference type="PROSITE" id="PS50004"/>
    </source>
</evidence>
<feature type="region of interest" description="Disordered" evidence="1">
    <location>
        <begin position="1"/>
        <end position="130"/>
    </location>
</feature>
<feature type="region of interest" description="Disordered" evidence="1">
    <location>
        <begin position="503"/>
        <end position="553"/>
    </location>
</feature>
<accession>A0A0J9RZ01</accession>
<dbReference type="EMBL" id="CM002912">
    <property type="protein sequence ID" value="KMZ00818.1"/>
    <property type="molecule type" value="Genomic_DNA"/>
</dbReference>
<dbReference type="PROSITE" id="PS50004">
    <property type="entry name" value="C2"/>
    <property type="match status" value="1"/>
</dbReference>
<reference evidence="3" key="3">
    <citation type="submission" date="2015-04" db="EMBL/GenBank/DDBJ databases">
        <authorList>
            <consortium name="FlyBase"/>
        </authorList>
    </citation>
    <scope>NUCLEOTIDE SEQUENCE</scope>
    <source>
        <strain evidence="3">W501</strain>
    </source>
</reference>
<dbReference type="GO" id="GO:0071539">
    <property type="term" value="P:protein localization to centrosome"/>
    <property type="evidence" value="ECO:0007669"/>
    <property type="project" value="TreeGrafter"/>
</dbReference>
<feature type="domain" description="C2" evidence="2">
    <location>
        <begin position="747"/>
        <end position="912"/>
    </location>
</feature>
<feature type="compositionally biased region" description="Basic and acidic residues" evidence="1">
    <location>
        <begin position="15"/>
        <end position="29"/>
    </location>
</feature>
<feature type="compositionally biased region" description="Low complexity" evidence="1">
    <location>
        <begin position="507"/>
        <end position="517"/>
    </location>
</feature>
<dbReference type="InterPro" id="IPR000008">
    <property type="entry name" value="C2_dom"/>
</dbReference>
<protein>
    <submittedName>
        <fullName evidence="3">Uncharacterized protein, isoform F</fullName>
    </submittedName>
</protein>